<keyword evidence="4" id="KW-1185">Reference proteome</keyword>
<feature type="chain" id="PRO_5045654255" description="PASTA domain-containing protein" evidence="1">
    <location>
        <begin position="28"/>
        <end position="169"/>
    </location>
</feature>
<feature type="signal peptide" evidence="1">
    <location>
        <begin position="1"/>
        <end position="27"/>
    </location>
</feature>
<reference evidence="4" key="1">
    <citation type="journal article" date="2019" name="Int. J. Syst. Evol. Microbiol.">
        <title>The Global Catalogue of Microorganisms (GCM) 10K type strain sequencing project: providing services to taxonomists for standard genome sequencing and annotation.</title>
        <authorList>
            <consortium name="The Broad Institute Genomics Platform"/>
            <consortium name="The Broad Institute Genome Sequencing Center for Infectious Disease"/>
            <person name="Wu L."/>
            <person name="Ma J."/>
        </authorList>
    </citation>
    <scope>NUCLEOTIDE SEQUENCE [LARGE SCALE GENOMIC DNA]</scope>
    <source>
        <strain evidence="4">CCUG 55491</strain>
    </source>
</reference>
<comment type="caution">
    <text evidence="3">The sequence shown here is derived from an EMBL/GenBank/DDBJ whole genome shotgun (WGS) entry which is preliminary data.</text>
</comment>
<accession>A0ABW2YKC8</accession>
<keyword evidence="1" id="KW-0732">Signal</keyword>
<protein>
    <recommendedName>
        <fullName evidence="2">PASTA domain-containing protein</fullName>
    </recommendedName>
</protein>
<dbReference type="EMBL" id="JBHTIH010000002">
    <property type="protein sequence ID" value="MFD0738115.1"/>
    <property type="molecule type" value="Genomic_DNA"/>
</dbReference>
<dbReference type="InterPro" id="IPR005543">
    <property type="entry name" value="PASTA_dom"/>
</dbReference>
<evidence type="ECO:0000313" key="3">
    <source>
        <dbReference type="EMBL" id="MFD0738115.1"/>
    </source>
</evidence>
<organism evidence="3 4">
    <name type="scientific">Lysobacter koreensis</name>
    <dbReference type="NCBI Taxonomy" id="266122"/>
    <lineage>
        <taxon>Bacteria</taxon>
        <taxon>Pseudomonadati</taxon>
        <taxon>Pseudomonadota</taxon>
        <taxon>Gammaproteobacteria</taxon>
        <taxon>Lysobacterales</taxon>
        <taxon>Lysobacteraceae</taxon>
        <taxon>Lysobacter</taxon>
    </lineage>
</organism>
<sequence>MKRIARLMGIFGALAVTGLGYADLAHAQQAHTPLGLEWVAVDLDRLDGMRGGFVTPTGMMLSFGIERVAFINGELVAAARINIPDISTMTVEQAQGLSALNETLLVQVGADNTFQPSGMQGVVIQNTLDGQQISTLTTLNVSVSTLGMFQEMNTYGALHGALINAAGGP</sequence>
<evidence type="ECO:0000313" key="4">
    <source>
        <dbReference type="Proteomes" id="UP001597090"/>
    </source>
</evidence>
<dbReference type="RefSeq" id="WP_386811056.1">
    <property type="nucleotide sequence ID" value="NZ_JBHTIH010000002.1"/>
</dbReference>
<proteinExistence type="predicted"/>
<name>A0ABW2YKC8_9GAMM</name>
<evidence type="ECO:0000259" key="2">
    <source>
        <dbReference type="PROSITE" id="PS51178"/>
    </source>
</evidence>
<dbReference type="PROSITE" id="PS51178">
    <property type="entry name" value="PASTA"/>
    <property type="match status" value="1"/>
</dbReference>
<gene>
    <name evidence="3" type="ORF">ACFQZQ_02265</name>
</gene>
<feature type="domain" description="PASTA" evidence="2">
    <location>
        <begin position="77"/>
        <end position="145"/>
    </location>
</feature>
<evidence type="ECO:0000256" key="1">
    <source>
        <dbReference type="SAM" id="SignalP"/>
    </source>
</evidence>
<dbReference type="Proteomes" id="UP001597090">
    <property type="component" value="Unassembled WGS sequence"/>
</dbReference>